<dbReference type="EMBL" id="CAFBNJ010000165">
    <property type="protein sequence ID" value="CAB4966021.1"/>
    <property type="molecule type" value="Genomic_DNA"/>
</dbReference>
<organism evidence="2">
    <name type="scientific">freshwater metagenome</name>
    <dbReference type="NCBI Taxonomy" id="449393"/>
    <lineage>
        <taxon>unclassified sequences</taxon>
        <taxon>metagenomes</taxon>
        <taxon>ecological metagenomes</taxon>
    </lineage>
</organism>
<evidence type="ECO:0000313" key="2">
    <source>
        <dbReference type="EMBL" id="CAB4966021.1"/>
    </source>
</evidence>
<name>A0A6J7LCW4_9ZZZZ</name>
<evidence type="ECO:0000313" key="1">
    <source>
        <dbReference type="EMBL" id="CAB4341282.1"/>
    </source>
</evidence>
<sequence>MKRLGRFEIGKIIDVAIENSRDVGATVVVSLIGIQRMSIGLADDANARPTSVSKHNGLDARGPKGMTKQWVTDNRRAKSTRVITQFANFCGCFINETQMSFWGSHCH</sequence>
<reference evidence="2" key="1">
    <citation type="submission" date="2020-05" db="EMBL/GenBank/DDBJ databases">
        <authorList>
            <person name="Chiriac C."/>
            <person name="Salcher M."/>
            <person name="Ghai R."/>
            <person name="Kavagutti S V."/>
        </authorList>
    </citation>
    <scope>NUCLEOTIDE SEQUENCE</scope>
</reference>
<dbReference type="EMBL" id="CAESAL010000029">
    <property type="protein sequence ID" value="CAB4341282.1"/>
    <property type="molecule type" value="Genomic_DNA"/>
</dbReference>
<proteinExistence type="predicted"/>
<protein>
    <submittedName>
        <fullName evidence="2">Unannotated protein</fullName>
    </submittedName>
</protein>
<dbReference type="AlphaFoldDB" id="A0A6J7LCW4"/>
<gene>
    <name evidence="1" type="ORF">UFOPK3331_01007</name>
    <name evidence="2" type="ORF">UFOPK3785_01971</name>
</gene>
<accession>A0A6J7LCW4</accession>